<dbReference type="EMBL" id="LAZR01001978">
    <property type="protein sequence ID" value="KKN36264.1"/>
    <property type="molecule type" value="Genomic_DNA"/>
</dbReference>
<evidence type="ECO:0000313" key="1">
    <source>
        <dbReference type="EMBL" id="KKN36264.1"/>
    </source>
</evidence>
<proteinExistence type="predicted"/>
<dbReference type="AlphaFoldDB" id="A0A0F9Q1D2"/>
<sequence>METRTLAFSAALALKLVGEAIAKGKQQFVIKIDNKHPDNNVAVTMLEACIKEGKEFIPVEGEEEDTHTNVNDVRGDKDIIWVECHCCKKMVNKSKAWYSSEHDCWTCNGCLEREDN</sequence>
<protein>
    <submittedName>
        <fullName evidence="1">Uncharacterized protein</fullName>
    </submittedName>
</protein>
<gene>
    <name evidence="1" type="ORF">LCGC14_0775540</name>
</gene>
<organism evidence="1">
    <name type="scientific">marine sediment metagenome</name>
    <dbReference type="NCBI Taxonomy" id="412755"/>
    <lineage>
        <taxon>unclassified sequences</taxon>
        <taxon>metagenomes</taxon>
        <taxon>ecological metagenomes</taxon>
    </lineage>
</organism>
<comment type="caution">
    <text evidence="1">The sequence shown here is derived from an EMBL/GenBank/DDBJ whole genome shotgun (WGS) entry which is preliminary data.</text>
</comment>
<reference evidence="1" key="1">
    <citation type="journal article" date="2015" name="Nature">
        <title>Complex archaea that bridge the gap between prokaryotes and eukaryotes.</title>
        <authorList>
            <person name="Spang A."/>
            <person name="Saw J.H."/>
            <person name="Jorgensen S.L."/>
            <person name="Zaremba-Niedzwiedzka K."/>
            <person name="Martijn J."/>
            <person name="Lind A.E."/>
            <person name="van Eijk R."/>
            <person name="Schleper C."/>
            <person name="Guy L."/>
            <person name="Ettema T.J."/>
        </authorList>
    </citation>
    <scope>NUCLEOTIDE SEQUENCE</scope>
</reference>
<name>A0A0F9Q1D2_9ZZZZ</name>
<accession>A0A0F9Q1D2</accession>